<feature type="region of interest" description="Disordered" evidence="1">
    <location>
        <begin position="31"/>
        <end position="50"/>
    </location>
</feature>
<keyword evidence="2" id="KW-0472">Membrane</keyword>
<protein>
    <submittedName>
        <fullName evidence="3">Uncharacterized protein</fullName>
    </submittedName>
</protein>
<dbReference type="Proteomes" id="UP000198582">
    <property type="component" value="Unassembled WGS sequence"/>
</dbReference>
<evidence type="ECO:0000313" key="3">
    <source>
        <dbReference type="EMBL" id="SEP49670.1"/>
    </source>
</evidence>
<keyword evidence="4" id="KW-1185">Reference proteome</keyword>
<accession>A0A1H8YBN4</accession>
<reference evidence="3 4" key="1">
    <citation type="submission" date="2016-10" db="EMBL/GenBank/DDBJ databases">
        <authorList>
            <person name="de Groot N.N."/>
        </authorList>
    </citation>
    <scope>NUCLEOTIDE SEQUENCE [LARGE SCALE GENOMIC DNA]</scope>
    <source>
        <strain evidence="3 4">DSM 44993</strain>
    </source>
</reference>
<keyword evidence="2" id="KW-0812">Transmembrane</keyword>
<feature type="region of interest" description="Disordered" evidence="1">
    <location>
        <begin position="170"/>
        <end position="216"/>
    </location>
</feature>
<dbReference type="OrthoDB" id="3628358at2"/>
<organism evidence="3 4">
    <name type="scientific">Amycolatopsis saalfeldensis</name>
    <dbReference type="NCBI Taxonomy" id="394193"/>
    <lineage>
        <taxon>Bacteria</taxon>
        <taxon>Bacillati</taxon>
        <taxon>Actinomycetota</taxon>
        <taxon>Actinomycetes</taxon>
        <taxon>Pseudonocardiales</taxon>
        <taxon>Pseudonocardiaceae</taxon>
        <taxon>Amycolatopsis</taxon>
    </lineage>
</organism>
<gene>
    <name evidence="3" type="ORF">SAMN04489732_113155</name>
</gene>
<dbReference type="RefSeq" id="WP_091621609.1">
    <property type="nucleotide sequence ID" value="NZ_FOEF01000013.1"/>
</dbReference>
<feature type="transmembrane region" description="Helical" evidence="2">
    <location>
        <begin position="95"/>
        <end position="122"/>
    </location>
</feature>
<keyword evidence="2" id="KW-1133">Transmembrane helix</keyword>
<feature type="region of interest" description="Disordered" evidence="1">
    <location>
        <begin position="133"/>
        <end position="152"/>
    </location>
</feature>
<sequence length="234" mass="23613">MLRTADRRATPIADRAAADLLDRTGIIAASLPRGRRSPEDPDIEDTQPIPVVPGGVTMRPGPGAAAPGAAGAALAGAALIDSRPRAVVVRRRKRAWVGGGAALALVALGWLGGGLFGGGLLAGSTDDAVAQSDQRASVAQLQPAPAPAPVVPPAPAPAAAPVTVYVPVPSPSKPVKHNPVKPPTSRASSAPDNQDTARADTKPAPSSTTPAPANAFQEYVDQWAELANRMSGGR</sequence>
<proteinExistence type="predicted"/>
<feature type="compositionally biased region" description="Low complexity" evidence="1">
    <location>
        <begin position="203"/>
        <end position="215"/>
    </location>
</feature>
<name>A0A1H8YBN4_9PSEU</name>
<dbReference type="EMBL" id="FOEF01000013">
    <property type="protein sequence ID" value="SEP49670.1"/>
    <property type="molecule type" value="Genomic_DNA"/>
</dbReference>
<evidence type="ECO:0000256" key="2">
    <source>
        <dbReference type="SAM" id="Phobius"/>
    </source>
</evidence>
<dbReference type="AlphaFoldDB" id="A0A1H8YBN4"/>
<evidence type="ECO:0000256" key="1">
    <source>
        <dbReference type="SAM" id="MobiDB-lite"/>
    </source>
</evidence>
<feature type="compositionally biased region" description="Polar residues" evidence="1">
    <location>
        <begin position="185"/>
        <end position="194"/>
    </location>
</feature>
<evidence type="ECO:0000313" key="4">
    <source>
        <dbReference type="Proteomes" id="UP000198582"/>
    </source>
</evidence>